<evidence type="ECO:0000256" key="1">
    <source>
        <dbReference type="ARBA" id="ARBA00000382"/>
    </source>
</evidence>
<evidence type="ECO:0000256" key="7">
    <source>
        <dbReference type="ARBA" id="ARBA00033417"/>
    </source>
</evidence>
<comment type="caution">
    <text evidence="12">The sequence shown here is derived from an EMBL/GenBank/DDBJ whole genome shotgun (WGS) entry which is preliminary data.</text>
</comment>
<dbReference type="PANTHER" id="PTHR32227">
    <property type="entry name" value="GLUCAN ENDO-1,3-BETA-GLUCOSIDASE BG1-RELATED-RELATED"/>
    <property type="match status" value="1"/>
</dbReference>
<evidence type="ECO:0000256" key="3">
    <source>
        <dbReference type="ARBA" id="ARBA00012780"/>
    </source>
</evidence>
<evidence type="ECO:0000256" key="10">
    <source>
        <dbReference type="SAM" id="Phobius"/>
    </source>
</evidence>
<evidence type="ECO:0000256" key="4">
    <source>
        <dbReference type="ARBA" id="ARBA00022801"/>
    </source>
</evidence>
<evidence type="ECO:0000256" key="8">
    <source>
        <dbReference type="RuleBase" id="RU004335"/>
    </source>
</evidence>
<dbReference type="GO" id="GO:0042973">
    <property type="term" value="F:glucan endo-1,3-beta-D-glucosidase activity"/>
    <property type="evidence" value="ECO:0007669"/>
    <property type="project" value="UniProtKB-EC"/>
</dbReference>
<dbReference type="EMBL" id="PSQE01000004">
    <property type="protein sequence ID" value="RHN61661.1"/>
    <property type="molecule type" value="Genomic_DNA"/>
</dbReference>
<keyword evidence="10" id="KW-1133">Transmembrane helix</keyword>
<dbReference type="AlphaFoldDB" id="A0A396IA69"/>
<feature type="transmembrane region" description="Helical" evidence="10">
    <location>
        <begin position="357"/>
        <end position="378"/>
    </location>
</feature>
<dbReference type="InterPro" id="IPR017853">
    <property type="entry name" value="GH"/>
</dbReference>
<dbReference type="FunFam" id="3.20.20.80:FF:000010">
    <property type="entry name" value="glucan endo-1,3-beta-glucosidase, basic"/>
    <property type="match status" value="1"/>
</dbReference>
<keyword evidence="5 9" id="KW-0326">Glycosidase</keyword>
<evidence type="ECO:0000256" key="9">
    <source>
        <dbReference type="RuleBase" id="RU004336"/>
    </source>
</evidence>
<comment type="catalytic activity">
    <reaction evidence="1">
        <text>Hydrolysis of (1-&gt;3)-beta-D-glucosidic linkages in (1-&gt;3)-beta-D-glucans.</text>
        <dbReference type="EC" id="3.2.1.39"/>
    </reaction>
</comment>
<keyword evidence="10" id="KW-0812">Transmembrane</keyword>
<reference evidence="13" key="1">
    <citation type="journal article" date="2018" name="Nat. Plants">
        <title>Whole-genome landscape of Medicago truncatula symbiotic genes.</title>
        <authorList>
            <person name="Pecrix Y."/>
            <person name="Staton S.E."/>
            <person name="Sallet E."/>
            <person name="Lelandais-Briere C."/>
            <person name="Moreau S."/>
            <person name="Carrere S."/>
            <person name="Blein T."/>
            <person name="Jardinaud M.F."/>
            <person name="Latrasse D."/>
            <person name="Zouine M."/>
            <person name="Zahm M."/>
            <person name="Kreplak J."/>
            <person name="Mayjonade B."/>
            <person name="Satge C."/>
            <person name="Perez M."/>
            <person name="Cauet S."/>
            <person name="Marande W."/>
            <person name="Chantry-Darmon C."/>
            <person name="Lopez-Roques C."/>
            <person name="Bouchez O."/>
            <person name="Berard A."/>
            <person name="Debelle F."/>
            <person name="Munos S."/>
            <person name="Bendahmane A."/>
            <person name="Berges H."/>
            <person name="Niebel A."/>
            <person name="Buitink J."/>
            <person name="Frugier F."/>
            <person name="Benhamed M."/>
            <person name="Crespi M."/>
            <person name="Gouzy J."/>
            <person name="Gamas P."/>
        </authorList>
    </citation>
    <scope>NUCLEOTIDE SEQUENCE [LARGE SCALE GENOMIC DNA]</scope>
    <source>
        <strain evidence="13">cv. Jemalong A17</strain>
    </source>
</reference>
<feature type="chain" id="PRO_5017352470" description="glucan endo-1,3-beta-D-glucosidase" evidence="11">
    <location>
        <begin position="23"/>
        <end position="380"/>
    </location>
</feature>
<dbReference type="Gramene" id="rna24149">
    <property type="protein sequence ID" value="RHN61661.1"/>
    <property type="gene ID" value="gene24149"/>
</dbReference>
<evidence type="ECO:0000256" key="2">
    <source>
        <dbReference type="ARBA" id="ARBA00008773"/>
    </source>
</evidence>
<evidence type="ECO:0000256" key="11">
    <source>
        <dbReference type="SAM" id="SignalP"/>
    </source>
</evidence>
<sequence>MVNMVFLLLLLVLIGLETTGTAQSLGVCYGRVANNLPSAEEVIDLYKINGIGRMRIYDPDQATLEALRGSNIELVIGVRNEDIQSIAYSVSSATNWVQNNILKYSQDVKFRYIVVGNEINPSNDATSKFVLLAMQNIYTALASSNLQNQIKVSTAIQMNLLGSSYPPSQGVFSPSSISYIIPIVKFLVDNEAPLLANVYTYFSYISDTKDIDLSFALFTSTTIKVHDGQYAYQNLFDATLGALYAALEKIGGANLEVVVSESGWPSDGGVAASIENAQIYHENLIKHVITGTPNRPNQALETYLFAMFDENNKGPDETERHYGLFTPDKQIKYQIGQLFISSDSRSSSSHLWREGIIFSYCFTLIISLLYLINCYMGIVY</sequence>
<gene>
    <name evidence="12" type="ORF">MtrunA17_Chr4g0039071</name>
</gene>
<dbReference type="SUPFAM" id="SSF51445">
    <property type="entry name" value="(Trans)glycosidases"/>
    <property type="match status" value="1"/>
</dbReference>
<evidence type="ECO:0000256" key="5">
    <source>
        <dbReference type="ARBA" id="ARBA00023295"/>
    </source>
</evidence>
<organism evidence="12 13">
    <name type="scientific">Medicago truncatula</name>
    <name type="common">Barrel medic</name>
    <name type="synonym">Medicago tribuloides</name>
    <dbReference type="NCBI Taxonomy" id="3880"/>
    <lineage>
        <taxon>Eukaryota</taxon>
        <taxon>Viridiplantae</taxon>
        <taxon>Streptophyta</taxon>
        <taxon>Embryophyta</taxon>
        <taxon>Tracheophyta</taxon>
        <taxon>Spermatophyta</taxon>
        <taxon>Magnoliopsida</taxon>
        <taxon>eudicotyledons</taxon>
        <taxon>Gunneridae</taxon>
        <taxon>Pentapetalae</taxon>
        <taxon>rosids</taxon>
        <taxon>fabids</taxon>
        <taxon>Fabales</taxon>
        <taxon>Fabaceae</taxon>
        <taxon>Papilionoideae</taxon>
        <taxon>50 kb inversion clade</taxon>
        <taxon>NPAAA clade</taxon>
        <taxon>Hologalegina</taxon>
        <taxon>IRL clade</taxon>
        <taxon>Trifolieae</taxon>
        <taxon>Medicago</taxon>
    </lineage>
</organism>
<dbReference type="InterPro" id="IPR000490">
    <property type="entry name" value="Glyco_hydro_17"/>
</dbReference>
<evidence type="ECO:0000313" key="13">
    <source>
        <dbReference type="Proteomes" id="UP000265566"/>
    </source>
</evidence>
<keyword evidence="4 9" id="KW-0378">Hydrolase</keyword>
<comment type="similarity">
    <text evidence="2 8">Belongs to the glycosyl hydrolase 17 family.</text>
</comment>
<dbReference type="Gene3D" id="3.20.20.80">
    <property type="entry name" value="Glycosidases"/>
    <property type="match status" value="1"/>
</dbReference>
<dbReference type="GO" id="GO:0005975">
    <property type="term" value="P:carbohydrate metabolic process"/>
    <property type="evidence" value="ECO:0007669"/>
    <property type="project" value="InterPro"/>
</dbReference>
<dbReference type="PROSITE" id="PS00587">
    <property type="entry name" value="GLYCOSYL_HYDROL_F17"/>
    <property type="match status" value="1"/>
</dbReference>
<protein>
    <recommendedName>
        <fullName evidence="3">glucan endo-1,3-beta-D-glucosidase</fullName>
        <ecNumber evidence="3">3.2.1.39</ecNumber>
    </recommendedName>
    <alternativeName>
        <fullName evidence="6">(1-&gt;3)-beta-glucan endohydrolase</fullName>
    </alternativeName>
    <alternativeName>
        <fullName evidence="7">Beta-1,3-endoglucanase</fullName>
    </alternativeName>
</protein>
<feature type="signal peptide" evidence="11">
    <location>
        <begin position="1"/>
        <end position="22"/>
    </location>
</feature>
<proteinExistence type="inferred from homology"/>
<dbReference type="Proteomes" id="UP000265566">
    <property type="component" value="Chromosome 4"/>
</dbReference>
<keyword evidence="10" id="KW-0472">Membrane</keyword>
<dbReference type="EC" id="3.2.1.39" evidence="3"/>
<keyword evidence="11" id="KW-0732">Signal</keyword>
<evidence type="ECO:0000313" key="12">
    <source>
        <dbReference type="EMBL" id="RHN61661.1"/>
    </source>
</evidence>
<accession>A0A396IA69</accession>
<evidence type="ECO:0000256" key="6">
    <source>
        <dbReference type="ARBA" id="ARBA00033335"/>
    </source>
</evidence>
<dbReference type="Pfam" id="PF00332">
    <property type="entry name" value="Glyco_hydro_17"/>
    <property type="match status" value="1"/>
</dbReference>
<name>A0A396IA69_MEDTR</name>
<dbReference type="InterPro" id="IPR044965">
    <property type="entry name" value="Glyco_hydro_17_plant"/>
</dbReference>